<dbReference type="InterPro" id="IPR011050">
    <property type="entry name" value="Pectin_lyase_fold/virulence"/>
</dbReference>
<dbReference type="EMBL" id="FXAW01000009">
    <property type="protein sequence ID" value="SMG50765.1"/>
    <property type="molecule type" value="Genomic_DNA"/>
</dbReference>
<organism evidence="4 5">
    <name type="scientific">Marivirga sericea</name>
    <dbReference type="NCBI Taxonomy" id="1028"/>
    <lineage>
        <taxon>Bacteria</taxon>
        <taxon>Pseudomonadati</taxon>
        <taxon>Bacteroidota</taxon>
        <taxon>Cytophagia</taxon>
        <taxon>Cytophagales</taxon>
        <taxon>Marivirgaceae</taxon>
        <taxon>Marivirga</taxon>
    </lineage>
</organism>
<feature type="domain" description="PKD/Chitinase" evidence="3">
    <location>
        <begin position="140"/>
        <end position="233"/>
    </location>
</feature>
<proteinExistence type="predicted"/>
<reference evidence="5" key="1">
    <citation type="submission" date="2017-04" db="EMBL/GenBank/DDBJ databases">
        <authorList>
            <person name="Varghese N."/>
            <person name="Submissions S."/>
        </authorList>
    </citation>
    <scope>NUCLEOTIDE SEQUENCE [LARGE SCALE GENOMIC DNA]</scope>
    <source>
        <strain evidence="5">DSM 4125</strain>
    </source>
</reference>
<dbReference type="CDD" id="cd00146">
    <property type="entry name" value="PKD"/>
    <property type="match status" value="1"/>
</dbReference>
<dbReference type="Proteomes" id="UP000193804">
    <property type="component" value="Unassembled WGS sequence"/>
</dbReference>
<dbReference type="OrthoDB" id="1466733at2"/>
<dbReference type="SMART" id="SM00710">
    <property type="entry name" value="PbH1"/>
    <property type="match status" value="5"/>
</dbReference>
<name>A0A1X7LAH6_9BACT</name>
<dbReference type="AlphaFoldDB" id="A0A1X7LAH6"/>
<dbReference type="PANTHER" id="PTHR46182:SF2">
    <property type="entry name" value="FI19480P1"/>
    <property type="match status" value="1"/>
</dbReference>
<dbReference type="Gene3D" id="2.60.40.10">
    <property type="entry name" value="Immunoglobulins"/>
    <property type="match status" value="2"/>
</dbReference>
<keyword evidence="5" id="KW-1185">Reference proteome</keyword>
<dbReference type="PROSITE" id="PS51257">
    <property type="entry name" value="PROKAR_LIPOPROTEIN"/>
    <property type="match status" value="1"/>
</dbReference>
<dbReference type="RefSeq" id="WP_085518859.1">
    <property type="nucleotide sequence ID" value="NZ_FXAW01000009.1"/>
</dbReference>
<evidence type="ECO:0000259" key="3">
    <source>
        <dbReference type="SMART" id="SM00089"/>
    </source>
</evidence>
<dbReference type="InterPro" id="IPR035986">
    <property type="entry name" value="PKD_dom_sf"/>
</dbReference>
<dbReference type="Pfam" id="PF13229">
    <property type="entry name" value="Beta_helix"/>
    <property type="match status" value="1"/>
</dbReference>
<dbReference type="GO" id="GO:0031410">
    <property type="term" value="C:cytoplasmic vesicle"/>
    <property type="evidence" value="ECO:0007669"/>
    <property type="project" value="TreeGrafter"/>
</dbReference>
<dbReference type="InterPro" id="IPR039448">
    <property type="entry name" value="Beta_helix"/>
</dbReference>
<protein>
    <recommendedName>
        <fullName evidence="3">PKD/Chitinase domain-containing protein</fullName>
    </recommendedName>
</protein>
<dbReference type="SUPFAM" id="SSF49299">
    <property type="entry name" value="PKD domain"/>
    <property type="match status" value="2"/>
</dbReference>
<dbReference type="InterPro" id="IPR006626">
    <property type="entry name" value="PbH1"/>
</dbReference>
<sequence length="781" mass="82507">MKNLKLFNKWTVLLLALVFTLACKKDDEPSVGEPPSADAGTDADAFVGSTVSLNGSNSSDPEGGTLTFSWELTSAPTGSDASINSASSERATFIPDVAGDYTATLTVEDPDENTDTDDVIISVTENQNEAPEAIIRDAENDAISPDNNNNVVNVGNVFQLSGANSTDPENDALSYLWEVTAAPSGSAPILENAETSTLDFTADVPGEFTIALTVDDGNGNQNTTDVTIEAEVSPVIINSNITEDTTWEDIYEDPSLPDYRVTNAISVNSEVTLTIEPGVVIEFESDRGLQVNGALISDGSESSKIVFTGTTKEKGFWKGIAIYSPNINNLLNHTIVEYAGSSEFGFGVPKVNVGVENGDKLKVTNSTFSNGAGYGLFFENGSDIEDFSGNTFSDNDGFPLGLPINNVGELDIASTFSDNGDNEVAVFGSTLNQTNEIEWKNFEDNTSFRALGNLTVNSGLLISEGTTISFASDVGLEVSGDGYLIAKGTETEKITFTGVIEEAGFWKGIVIYNNNINNELDHTIVSYGGSTAFGFGIPKVNVGIENGDRLAITNSEIFGSAEYGVYVELGGELLDFANNDLHDNGSYPIALSTFNAAKIDAASVFNVGNGDNVVNILGNTLNEGATELSLVELSNGTSYYLTDNLDINSGLVLQDGVKIEVAIDKLIEVSNDGYLIADGTASKGISITGKTKSPGAWKGIAIYTNDVRNLLNYVTVSHGGSTEQGFGIPKVNIGVENGDRLTVTNCTITDCDGIGLFGEAGSTVTQSDNTFSNNVTDIEIN</sequence>
<dbReference type="InterPro" id="IPR013783">
    <property type="entry name" value="Ig-like_fold"/>
</dbReference>
<dbReference type="PANTHER" id="PTHR46182">
    <property type="entry name" value="FI19480P1"/>
    <property type="match status" value="1"/>
</dbReference>
<evidence type="ECO:0000313" key="4">
    <source>
        <dbReference type="EMBL" id="SMG50765.1"/>
    </source>
</evidence>
<feature type="domain" description="PKD/Chitinase" evidence="3">
    <location>
        <begin position="36"/>
        <end position="126"/>
    </location>
</feature>
<dbReference type="SUPFAM" id="SSF51126">
    <property type="entry name" value="Pectin lyase-like"/>
    <property type="match status" value="2"/>
</dbReference>
<feature type="chain" id="PRO_5010877231" description="PKD/Chitinase domain-containing protein" evidence="2">
    <location>
        <begin position="25"/>
        <end position="781"/>
    </location>
</feature>
<dbReference type="GO" id="GO:0016020">
    <property type="term" value="C:membrane"/>
    <property type="evidence" value="ECO:0007669"/>
    <property type="project" value="TreeGrafter"/>
</dbReference>
<feature type="compositionally biased region" description="Polar residues" evidence="1">
    <location>
        <begin position="49"/>
        <end position="67"/>
    </location>
</feature>
<dbReference type="InterPro" id="IPR029865">
    <property type="entry name" value="KIAA0319-like"/>
</dbReference>
<dbReference type="SMART" id="SM00089">
    <property type="entry name" value="PKD"/>
    <property type="match status" value="2"/>
</dbReference>
<dbReference type="Pfam" id="PF22352">
    <property type="entry name" value="K319L-like_PKD"/>
    <property type="match status" value="2"/>
</dbReference>
<dbReference type="STRING" id="1028.SAMN05661096_03732"/>
<accession>A0A1X7LAH6</accession>
<feature type="signal peptide" evidence="2">
    <location>
        <begin position="1"/>
        <end position="24"/>
    </location>
</feature>
<keyword evidence="2" id="KW-0732">Signal</keyword>
<gene>
    <name evidence="4" type="ORF">SAMN05661096_03732</name>
</gene>
<evidence type="ECO:0000256" key="1">
    <source>
        <dbReference type="SAM" id="MobiDB-lite"/>
    </source>
</evidence>
<feature type="region of interest" description="Disordered" evidence="1">
    <location>
        <begin position="48"/>
        <end position="67"/>
    </location>
</feature>
<dbReference type="InterPro" id="IPR022409">
    <property type="entry name" value="PKD/Chitinase_dom"/>
</dbReference>
<evidence type="ECO:0000256" key="2">
    <source>
        <dbReference type="SAM" id="SignalP"/>
    </source>
</evidence>
<evidence type="ECO:0000313" key="5">
    <source>
        <dbReference type="Proteomes" id="UP000193804"/>
    </source>
</evidence>